<dbReference type="SUPFAM" id="SSF50978">
    <property type="entry name" value="WD40 repeat-like"/>
    <property type="match status" value="1"/>
</dbReference>
<dbReference type="EMBL" id="AFWA02000007">
    <property type="protein sequence ID" value="EMR08983.1"/>
    <property type="molecule type" value="Genomic_DNA"/>
</dbReference>
<protein>
    <recommendedName>
        <fullName evidence="3">Anaphase-promoting complex subunit 4 WD40 domain-containing protein</fullName>
    </recommendedName>
</protein>
<reference evidence="2" key="1">
    <citation type="journal article" date="2016" name="Nat. Commun.">
        <title>Genome analysis of three Pneumocystis species reveals adaptation mechanisms to life exclusively in mammalian hosts.</title>
        <authorList>
            <person name="Ma L."/>
            <person name="Chen Z."/>
            <person name="Huang D.W."/>
            <person name="Kutty G."/>
            <person name="Ishihara M."/>
            <person name="Wang H."/>
            <person name="Abouelleil A."/>
            <person name="Bishop L."/>
            <person name="Davey E."/>
            <person name="Deng R."/>
            <person name="Deng X."/>
            <person name="Fan L."/>
            <person name="Fantoni G."/>
            <person name="Fitzgerald M."/>
            <person name="Gogineni E."/>
            <person name="Goldberg J.M."/>
            <person name="Handley G."/>
            <person name="Hu X."/>
            <person name="Huber C."/>
            <person name="Jiao X."/>
            <person name="Jones K."/>
            <person name="Levin J.Z."/>
            <person name="Liu Y."/>
            <person name="Macdonald P."/>
            <person name="Melnikov A."/>
            <person name="Raley C."/>
            <person name="Sassi M."/>
            <person name="Sherman B.T."/>
            <person name="Song X."/>
            <person name="Sykes S."/>
            <person name="Tran B."/>
            <person name="Walsh L."/>
            <person name="Xia Y."/>
            <person name="Yang J."/>
            <person name="Young S."/>
            <person name="Zeng Q."/>
            <person name="Zheng X."/>
            <person name="Stephens R."/>
            <person name="Nusbaum C."/>
            <person name="Birren B.W."/>
            <person name="Azadi P."/>
            <person name="Lempicki R.A."/>
            <person name="Cuomo C.A."/>
            <person name="Kovacs J.A."/>
        </authorList>
    </citation>
    <scope>NUCLEOTIDE SEQUENCE [LARGE SCALE GENOMIC DNA]</scope>
    <source>
        <strain evidence="2">B123</strain>
    </source>
</reference>
<dbReference type="GeneID" id="19896449"/>
<dbReference type="PANTHER" id="PTHR13211">
    <property type="entry name" value="TELOMERASE CAJAL BODY PROTEIN 1"/>
    <property type="match status" value="1"/>
</dbReference>
<dbReference type="InterPro" id="IPR036322">
    <property type="entry name" value="WD40_repeat_dom_sf"/>
</dbReference>
<dbReference type="Gene3D" id="2.130.10.10">
    <property type="entry name" value="YVTN repeat-like/Quinoprotein amine dehydrogenase"/>
    <property type="match status" value="2"/>
</dbReference>
<dbReference type="PANTHER" id="PTHR13211:SF0">
    <property type="entry name" value="TELOMERASE CAJAL BODY PROTEIN 1"/>
    <property type="match status" value="1"/>
</dbReference>
<dbReference type="OMA" id="IRTWILP"/>
<dbReference type="STRING" id="1069680.M7NK29"/>
<dbReference type="eggNOG" id="KOG2919">
    <property type="taxonomic scope" value="Eukaryota"/>
</dbReference>
<evidence type="ECO:0008006" key="3">
    <source>
        <dbReference type="Google" id="ProtNLM"/>
    </source>
</evidence>
<sequence>MNGFMKYSKHNKSSFFCYPELIALKKSEISGLKELGVIYNNNNNTNFVKQIQWSPDGMCLLSSSNDNILRSFIISDSILEKNEISELPCSSFIRSAEPVYSYVWYPKMKLNDLNSCCFLVSVRDHPIHLYDALTSTLRASYPLIDHCERFLAPNSLIFSLDGARFIAGTNNMLSIYALHMYGDGPIATFHTTPTRHSKSSLFHPIQKGIISSLSLNTLGVLAAGTFSSTVGIYSNEGCGDIVSVFNVGDGGVTQVLWINDYKLLVVSRKSEKMSIWDIRTLSCIKTLGPRFAMTQQRMTVDIWDNYIIAGSMDGIVRIWKDDILLFEWNAHHDVVSSVVVHPLYPLVATCSGSRKYDEKYFDKYDNDSDNDMKCISRNYDNSIKLWNLL</sequence>
<dbReference type="InterPro" id="IPR051150">
    <property type="entry name" value="SWT21/TCAB1_mRNA_Telomere"/>
</dbReference>
<dbReference type="OrthoDB" id="239865at2759"/>
<comment type="caution">
    <text evidence="1">The sequence shown here is derived from an EMBL/GenBank/DDBJ whole genome shotgun (WGS) entry which is preliminary data.</text>
</comment>
<accession>M7NK29</accession>
<dbReference type="RefSeq" id="XP_007874789.1">
    <property type="nucleotide sequence ID" value="XM_007876598.1"/>
</dbReference>
<evidence type="ECO:0000313" key="1">
    <source>
        <dbReference type="EMBL" id="EMR08983.1"/>
    </source>
</evidence>
<organism evidence="1 2">
    <name type="scientific">Pneumocystis murina (strain B123)</name>
    <name type="common">Mouse pneumocystis pneumonia agent</name>
    <name type="synonym">Pneumocystis carinii f. sp. muris</name>
    <dbReference type="NCBI Taxonomy" id="1069680"/>
    <lineage>
        <taxon>Eukaryota</taxon>
        <taxon>Fungi</taxon>
        <taxon>Dikarya</taxon>
        <taxon>Ascomycota</taxon>
        <taxon>Taphrinomycotina</taxon>
        <taxon>Pneumocystomycetes</taxon>
        <taxon>Pneumocystaceae</taxon>
        <taxon>Pneumocystis</taxon>
    </lineage>
</organism>
<dbReference type="InterPro" id="IPR001680">
    <property type="entry name" value="WD40_rpt"/>
</dbReference>
<keyword evidence="2" id="KW-1185">Reference proteome</keyword>
<dbReference type="AlphaFoldDB" id="M7NK29"/>
<proteinExistence type="predicted"/>
<dbReference type="InterPro" id="IPR015943">
    <property type="entry name" value="WD40/YVTN_repeat-like_dom_sf"/>
</dbReference>
<dbReference type="Pfam" id="PF00400">
    <property type="entry name" value="WD40"/>
    <property type="match status" value="2"/>
</dbReference>
<name>M7NK29_PNEMU</name>
<dbReference type="Proteomes" id="UP000011958">
    <property type="component" value="Unassembled WGS sequence"/>
</dbReference>
<dbReference type="VEuPathDB" id="FungiDB:PNEG_02758"/>
<dbReference type="SMART" id="SM00320">
    <property type="entry name" value="WD40"/>
    <property type="match status" value="5"/>
</dbReference>
<evidence type="ECO:0000313" key="2">
    <source>
        <dbReference type="Proteomes" id="UP000011958"/>
    </source>
</evidence>
<gene>
    <name evidence="1" type="ORF">PNEG_02758</name>
</gene>
<dbReference type="HOGENOM" id="CLU_022731_0_1_1"/>